<dbReference type="InterPro" id="IPR005248">
    <property type="entry name" value="NadD/NMNAT"/>
</dbReference>
<sequence length="200" mass="21859">MRGPVRLPPHPPGLRIGLFGGSFNPPHAGHRLVSLIALRRLRLDRVWWLVSPGNPLKDTAGLPSVADRVAAARKIARHPRIVVTGVEEALGARYTADTLKALRLRCPAARFVWIMGADNLAGLHRWRRWREMAAETPFAVVDRPGATLRGAFAGGRLKAARLPERDAPRLADASPPAWVLLHDRRSTLSSTALRAAVSQA</sequence>
<comment type="pathway">
    <text evidence="2 11">Cofactor biosynthesis; NAD(+) biosynthesis; deamido-NAD(+) from nicotinate D-ribonucleotide: step 1/1.</text>
</comment>
<dbReference type="GO" id="GO:0005524">
    <property type="term" value="F:ATP binding"/>
    <property type="evidence" value="ECO:0007669"/>
    <property type="project" value="UniProtKB-KW"/>
</dbReference>
<dbReference type="Gene3D" id="3.40.50.620">
    <property type="entry name" value="HUPs"/>
    <property type="match status" value="1"/>
</dbReference>
<evidence type="ECO:0000256" key="4">
    <source>
        <dbReference type="ARBA" id="ARBA00022642"/>
    </source>
</evidence>
<dbReference type="RefSeq" id="WP_271205790.1">
    <property type="nucleotide sequence ID" value="NZ_BSFK01000016.1"/>
</dbReference>
<evidence type="ECO:0000256" key="10">
    <source>
        <dbReference type="ARBA" id="ARBA00048721"/>
    </source>
</evidence>
<evidence type="ECO:0000256" key="1">
    <source>
        <dbReference type="ARBA" id="ARBA00002324"/>
    </source>
</evidence>
<evidence type="ECO:0000256" key="11">
    <source>
        <dbReference type="HAMAP-Rule" id="MF_00244"/>
    </source>
</evidence>
<dbReference type="Proteomes" id="UP001143364">
    <property type="component" value="Unassembled WGS sequence"/>
</dbReference>
<dbReference type="AlphaFoldDB" id="A0A9W6N578"/>
<dbReference type="InterPro" id="IPR014729">
    <property type="entry name" value="Rossmann-like_a/b/a_fold"/>
</dbReference>
<keyword evidence="7 11" id="KW-0547">Nucleotide-binding</keyword>
<accession>A0A9W6N578</accession>
<comment type="catalytic activity">
    <reaction evidence="10 11">
        <text>nicotinate beta-D-ribonucleotide + ATP + H(+) = deamido-NAD(+) + diphosphate</text>
        <dbReference type="Rhea" id="RHEA:22860"/>
        <dbReference type="ChEBI" id="CHEBI:15378"/>
        <dbReference type="ChEBI" id="CHEBI:30616"/>
        <dbReference type="ChEBI" id="CHEBI:33019"/>
        <dbReference type="ChEBI" id="CHEBI:57502"/>
        <dbReference type="ChEBI" id="CHEBI:58437"/>
        <dbReference type="EC" id="2.7.7.18"/>
    </reaction>
</comment>
<dbReference type="GO" id="GO:0009435">
    <property type="term" value="P:NAD+ biosynthetic process"/>
    <property type="evidence" value="ECO:0007669"/>
    <property type="project" value="UniProtKB-UniRule"/>
</dbReference>
<gene>
    <name evidence="11 13" type="primary">nadD</name>
    <name evidence="13" type="ORF">GCM10008171_32200</name>
</gene>
<proteinExistence type="inferred from homology"/>
<keyword evidence="6 11" id="KW-0548">Nucleotidyltransferase</keyword>
<name>A0A9W6N578_9HYPH</name>
<evidence type="ECO:0000313" key="14">
    <source>
        <dbReference type="Proteomes" id="UP001143364"/>
    </source>
</evidence>
<keyword evidence="5 11" id="KW-0808">Transferase</keyword>
<comment type="caution">
    <text evidence="13">The sequence shown here is derived from an EMBL/GenBank/DDBJ whole genome shotgun (WGS) entry which is preliminary data.</text>
</comment>
<dbReference type="CDD" id="cd02165">
    <property type="entry name" value="NMNAT"/>
    <property type="match status" value="1"/>
</dbReference>
<evidence type="ECO:0000259" key="12">
    <source>
        <dbReference type="Pfam" id="PF01467"/>
    </source>
</evidence>
<evidence type="ECO:0000256" key="8">
    <source>
        <dbReference type="ARBA" id="ARBA00022840"/>
    </source>
</evidence>
<keyword evidence="9 11" id="KW-0520">NAD</keyword>
<evidence type="ECO:0000256" key="3">
    <source>
        <dbReference type="ARBA" id="ARBA00009014"/>
    </source>
</evidence>
<dbReference type="EC" id="2.7.7.18" evidence="11"/>
<dbReference type="HAMAP" id="MF_00244">
    <property type="entry name" value="NaMN_adenylyltr"/>
    <property type="match status" value="1"/>
</dbReference>
<dbReference type="NCBIfam" id="NF000843">
    <property type="entry name" value="PRK00071.2-2"/>
    <property type="match status" value="1"/>
</dbReference>
<dbReference type="PANTHER" id="PTHR39321:SF3">
    <property type="entry name" value="PHOSPHOPANTETHEINE ADENYLYLTRANSFERASE"/>
    <property type="match status" value="1"/>
</dbReference>
<comment type="function">
    <text evidence="1 11">Catalyzes the reversible adenylation of nicotinate mononucleotide (NaMN) to nicotinic acid adenine dinucleotide (NaAD).</text>
</comment>
<reference evidence="13" key="1">
    <citation type="journal article" date="2014" name="Int. J. Syst. Evol. Microbiol.">
        <title>Complete genome sequence of Corynebacterium casei LMG S-19264T (=DSM 44701T), isolated from a smear-ripened cheese.</title>
        <authorList>
            <consortium name="US DOE Joint Genome Institute (JGI-PGF)"/>
            <person name="Walter F."/>
            <person name="Albersmeier A."/>
            <person name="Kalinowski J."/>
            <person name="Ruckert C."/>
        </authorList>
    </citation>
    <scope>NUCLEOTIDE SEQUENCE</scope>
    <source>
        <strain evidence="13">VKM B-2555</strain>
    </source>
</reference>
<protein>
    <recommendedName>
        <fullName evidence="11">Probable nicotinate-nucleotide adenylyltransferase</fullName>
        <ecNumber evidence="11">2.7.7.18</ecNumber>
    </recommendedName>
    <alternativeName>
        <fullName evidence="11">Deamido-NAD(+) diphosphorylase</fullName>
    </alternativeName>
    <alternativeName>
        <fullName evidence="11">Deamido-NAD(+) pyrophosphorylase</fullName>
    </alternativeName>
    <alternativeName>
        <fullName evidence="11">Nicotinate mononucleotide adenylyltransferase</fullName>
        <shortName evidence="11">NaMN adenylyltransferase</shortName>
    </alternativeName>
</protein>
<dbReference type="Pfam" id="PF01467">
    <property type="entry name" value="CTP_transf_like"/>
    <property type="match status" value="1"/>
</dbReference>
<dbReference type="NCBIfam" id="NF000845">
    <property type="entry name" value="PRK00071.2-4"/>
    <property type="match status" value="1"/>
</dbReference>
<dbReference type="EMBL" id="BSFK01000016">
    <property type="protein sequence ID" value="GLK77966.1"/>
    <property type="molecule type" value="Genomic_DNA"/>
</dbReference>
<evidence type="ECO:0000256" key="7">
    <source>
        <dbReference type="ARBA" id="ARBA00022741"/>
    </source>
</evidence>
<reference evidence="13" key="2">
    <citation type="submission" date="2023-01" db="EMBL/GenBank/DDBJ databases">
        <authorList>
            <person name="Sun Q."/>
            <person name="Evtushenko L."/>
        </authorList>
    </citation>
    <scope>NUCLEOTIDE SEQUENCE</scope>
    <source>
        <strain evidence="13">VKM B-2555</strain>
    </source>
</reference>
<dbReference type="InterPro" id="IPR004821">
    <property type="entry name" value="Cyt_trans-like"/>
</dbReference>
<comment type="similarity">
    <text evidence="3 11">Belongs to the NadD family.</text>
</comment>
<dbReference type="NCBIfam" id="TIGR00482">
    <property type="entry name" value="nicotinate (nicotinamide) nucleotide adenylyltransferase"/>
    <property type="match status" value="1"/>
</dbReference>
<keyword evidence="4 11" id="KW-0662">Pyridine nucleotide biosynthesis</keyword>
<evidence type="ECO:0000256" key="2">
    <source>
        <dbReference type="ARBA" id="ARBA00005019"/>
    </source>
</evidence>
<evidence type="ECO:0000256" key="6">
    <source>
        <dbReference type="ARBA" id="ARBA00022695"/>
    </source>
</evidence>
<evidence type="ECO:0000256" key="9">
    <source>
        <dbReference type="ARBA" id="ARBA00023027"/>
    </source>
</evidence>
<evidence type="ECO:0000256" key="5">
    <source>
        <dbReference type="ARBA" id="ARBA00022679"/>
    </source>
</evidence>
<keyword evidence="14" id="KW-1185">Reference proteome</keyword>
<dbReference type="PANTHER" id="PTHR39321">
    <property type="entry name" value="NICOTINATE-NUCLEOTIDE ADENYLYLTRANSFERASE-RELATED"/>
    <property type="match status" value="1"/>
</dbReference>
<organism evidence="13 14">
    <name type="scientific">Methylopila jiangsuensis</name>
    <dbReference type="NCBI Taxonomy" id="586230"/>
    <lineage>
        <taxon>Bacteria</taxon>
        <taxon>Pseudomonadati</taxon>
        <taxon>Pseudomonadota</taxon>
        <taxon>Alphaproteobacteria</taxon>
        <taxon>Hyphomicrobiales</taxon>
        <taxon>Methylopilaceae</taxon>
        <taxon>Methylopila</taxon>
    </lineage>
</organism>
<evidence type="ECO:0000313" key="13">
    <source>
        <dbReference type="EMBL" id="GLK77966.1"/>
    </source>
</evidence>
<feature type="domain" description="Cytidyltransferase-like" evidence="12">
    <location>
        <begin position="18"/>
        <end position="195"/>
    </location>
</feature>
<keyword evidence="8 11" id="KW-0067">ATP-binding</keyword>
<dbReference type="GO" id="GO:0004515">
    <property type="term" value="F:nicotinate-nucleotide adenylyltransferase activity"/>
    <property type="evidence" value="ECO:0007669"/>
    <property type="project" value="UniProtKB-UniRule"/>
</dbReference>
<dbReference type="SUPFAM" id="SSF52374">
    <property type="entry name" value="Nucleotidylyl transferase"/>
    <property type="match status" value="1"/>
</dbReference>